<organism evidence="2 3">
    <name type="scientific">Funneliformis geosporum</name>
    <dbReference type="NCBI Taxonomy" id="1117311"/>
    <lineage>
        <taxon>Eukaryota</taxon>
        <taxon>Fungi</taxon>
        <taxon>Fungi incertae sedis</taxon>
        <taxon>Mucoromycota</taxon>
        <taxon>Glomeromycotina</taxon>
        <taxon>Glomeromycetes</taxon>
        <taxon>Glomerales</taxon>
        <taxon>Glomeraceae</taxon>
        <taxon>Funneliformis</taxon>
    </lineage>
</organism>
<sequence length="81" mass="9927">IEELGLSNEGLRSKFKYLEEWVREREKETKAKQQTIKNLEEKVREESRAKQDIINNYEEKFKDREEVSKEKQIIINELEER</sequence>
<keyword evidence="1" id="KW-0175">Coiled coil</keyword>
<proteinExistence type="predicted"/>
<comment type="caution">
    <text evidence="2">The sequence shown here is derived from an EMBL/GenBank/DDBJ whole genome shotgun (WGS) entry which is preliminary data.</text>
</comment>
<evidence type="ECO:0000313" key="3">
    <source>
        <dbReference type="Proteomes" id="UP001153678"/>
    </source>
</evidence>
<keyword evidence="3" id="KW-1185">Reference proteome</keyword>
<feature type="coiled-coil region" evidence="1">
    <location>
        <begin position="22"/>
        <end position="60"/>
    </location>
</feature>
<reference evidence="2" key="1">
    <citation type="submission" date="2022-08" db="EMBL/GenBank/DDBJ databases">
        <authorList>
            <person name="Kallberg Y."/>
            <person name="Tangrot J."/>
            <person name="Rosling A."/>
        </authorList>
    </citation>
    <scope>NUCLEOTIDE SEQUENCE</scope>
    <source>
        <strain evidence="2">Wild A</strain>
    </source>
</reference>
<dbReference type="EMBL" id="CAMKVN010017946">
    <property type="protein sequence ID" value="CAI2198146.1"/>
    <property type="molecule type" value="Genomic_DNA"/>
</dbReference>
<dbReference type="AlphaFoldDB" id="A0A9W4XAN5"/>
<evidence type="ECO:0000313" key="2">
    <source>
        <dbReference type="EMBL" id="CAI2198146.1"/>
    </source>
</evidence>
<dbReference type="Proteomes" id="UP001153678">
    <property type="component" value="Unassembled WGS sequence"/>
</dbReference>
<name>A0A9W4XAN5_9GLOM</name>
<protein>
    <submittedName>
        <fullName evidence="2">14744_t:CDS:1</fullName>
    </submittedName>
</protein>
<gene>
    <name evidence="2" type="ORF">FWILDA_LOCUS18427</name>
</gene>
<feature type="non-terminal residue" evidence="2">
    <location>
        <position position="81"/>
    </location>
</feature>
<evidence type="ECO:0000256" key="1">
    <source>
        <dbReference type="SAM" id="Coils"/>
    </source>
</evidence>
<accession>A0A9W4XAN5</accession>
<feature type="non-terminal residue" evidence="2">
    <location>
        <position position="1"/>
    </location>
</feature>